<dbReference type="InterPro" id="IPR045275">
    <property type="entry name" value="MscS_archaea/bacteria_type"/>
</dbReference>
<dbReference type="InterPro" id="IPR011014">
    <property type="entry name" value="MscS_channel_TM-2"/>
</dbReference>
<feature type="transmembrane region" description="Helical" evidence="7">
    <location>
        <begin position="92"/>
        <end position="110"/>
    </location>
</feature>
<feature type="domain" description="Mechanosensitive ion channel transmembrane helices 2/3" evidence="10">
    <location>
        <begin position="137"/>
        <end position="177"/>
    </location>
</feature>
<feature type="domain" description="Mechanosensitive ion channel MscS C-terminal" evidence="9">
    <location>
        <begin position="253"/>
        <end position="340"/>
    </location>
</feature>
<evidence type="ECO:0000256" key="4">
    <source>
        <dbReference type="ARBA" id="ARBA00022692"/>
    </source>
</evidence>
<dbReference type="PANTHER" id="PTHR30221:SF1">
    <property type="entry name" value="SMALL-CONDUCTANCE MECHANOSENSITIVE CHANNEL"/>
    <property type="match status" value="1"/>
</dbReference>
<dbReference type="SUPFAM" id="SSF82689">
    <property type="entry name" value="Mechanosensitive channel protein MscS (YggB), C-terminal domain"/>
    <property type="match status" value="1"/>
</dbReference>
<evidence type="ECO:0000259" key="8">
    <source>
        <dbReference type="Pfam" id="PF00924"/>
    </source>
</evidence>
<protein>
    <submittedName>
        <fullName evidence="11">Mechanosensitive ion channel</fullName>
    </submittedName>
</protein>
<dbReference type="SUPFAM" id="SSF50182">
    <property type="entry name" value="Sm-like ribonucleoproteins"/>
    <property type="match status" value="1"/>
</dbReference>
<proteinExistence type="inferred from homology"/>
<evidence type="ECO:0000313" key="12">
    <source>
        <dbReference type="Proteomes" id="UP000184404"/>
    </source>
</evidence>
<dbReference type="STRING" id="1123243.SAMN02745190_02015"/>
<keyword evidence="3" id="KW-1003">Cell membrane</keyword>
<evidence type="ECO:0000259" key="9">
    <source>
        <dbReference type="Pfam" id="PF21082"/>
    </source>
</evidence>
<dbReference type="InterPro" id="IPR049142">
    <property type="entry name" value="MS_channel_1st"/>
</dbReference>
<dbReference type="RefSeq" id="WP_072936114.1">
    <property type="nucleotide sequence ID" value="NZ_FQUG01000008.1"/>
</dbReference>
<evidence type="ECO:0000256" key="1">
    <source>
        <dbReference type="ARBA" id="ARBA00004651"/>
    </source>
</evidence>
<dbReference type="AlphaFoldDB" id="A0A1M4ZH42"/>
<name>A0A1M4ZH42_9FIRM</name>
<dbReference type="SUPFAM" id="SSF82861">
    <property type="entry name" value="Mechanosensitive channel protein MscS (YggB), transmembrane region"/>
    <property type="match status" value="1"/>
</dbReference>
<dbReference type="PANTHER" id="PTHR30221">
    <property type="entry name" value="SMALL-CONDUCTANCE MECHANOSENSITIVE CHANNEL"/>
    <property type="match status" value="1"/>
</dbReference>
<evidence type="ECO:0000259" key="10">
    <source>
        <dbReference type="Pfam" id="PF21088"/>
    </source>
</evidence>
<comment type="subcellular location">
    <subcellularLocation>
        <location evidence="1">Cell membrane</location>
        <topology evidence="1">Multi-pass membrane protein</topology>
    </subcellularLocation>
</comment>
<reference evidence="11 12" key="1">
    <citation type="submission" date="2016-11" db="EMBL/GenBank/DDBJ databases">
        <authorList>
            <person name="Jaros S."/>
            <person name="Januszkiewicz K."/>
            <person name="Wedrychowicz H."/>
        </authorList>
    </citation>
    <scope>NUCLEOTIDE SEQUENCE [LARGE SCALE GENOMIC DNA]</scope>
    <source>
        <strain evidence="11 12">DSM 10502</strain>
    </source>
</reference>
<keyword evidence="6 7" id="KW-0472">Membrane</keyword>
<gene>
    <name evidence="11" type="ORF">SAMN02745190_02015</name>
</gene>
<dbReference type="EMBL" id="FQUG01000008">
    <property type="protein sequence ID" value="SHF17360.1"/>
    <property type="molecule type" value="Genomic_DNA"/>
</dbReference>
<dbReference type="Pfam" id="PF21088">
    <property type="entry name" value="MS_channel_1st"/>
    <property type="match status" value="1"/>
</dbReference>
<keyword evidence="4 7" id="KW-0812">Transmembrane</keyword>
<dbReference type="GO" id="GO:0005886">
    <property type="term" value="C:plasma membrane"/>
    <property type="evidence" value="ECO:0007669"/>
    <property type="project" value="UniProtKB-SubCell"/>
</dbReference>
<dbReference type="Pfam" id="PF00924">
    <property type="entry name" value="MS_channel_2nd"/>
    <property type="match status" value="1"/>
</dbReference>
<keyword evidence="12" id="KW-1185">Reference proteome</keyword>
<dbReference type="Pfam" id="PF21082">
    <property type="entry name" value="MS_channel_3rd"/>
    <property type="match status" value="1"/>
</dbReference>
<evidence type="ECO:0000256" key="2">
    <source>
        <dbReference type="ARBA" id="ARBA00008017"/>
    </source>
</evidence>
<evidence type="ECO:0000256" key="3">
    <source>
        <dbReference type="ARBA" id="ARBA00022475"/>
    </source>
</evidence>
<evidence type="ECO:0000256" key="5">
    <source>
        <dbReference type="ARBA" id="ARBA00022989"/>
    </source>
</evidence>
<dbReference type="GO" id="GO:0008381">
    <property type="term" value="F:mechanosensitive monoatomic ion channel activity"/>
    <property type="evidence" value="ECO:0007669"/>
    <property type="project" value="InterPro"/>
</dbReference>
<dbReference type="Gene3D" id="3.30.70.100">
    <property type="match status" value="1"/>
</dbReference>
<feature type="domain" description="Mechanosensitive ion channel MscS" evidence="8">
    <location>
        <begin position="178"/>
        <end position="244"/>
    </location>
</feature>
<dbReference type="Gene3D" id="2.30.30.60">
    <property type="match status" value="1"/>
</dbReference>
<accession>A0A1M4ZH42</accession>
<evidence type="ECO:0000313" key="11">
    <source>
        <dbReference type="EMBL" id="SHF17360.1"/>
    </source>
</evidence>
<feature type="transmembrane region" description="Helical" evidence="7">
    <location>
        <begin position="56"/>
        <end position="80"/>
    </location>
</feature>
<dbReference type="Proteomes" id="UP000184404">
    <property type="component" value="Unassembled WGS sequence"/>
</dbReference>
<feature type="transmembrane region" description="Helical" evidence="7">
    <location>
        <begin position="20"/>
        <end position="44"/>
    </location>
</feature>
<dbReference type="InterPro" id="IPR011066">
    <property type="entry name" value="MscS_channel_C_sf"/>
</dbReference>
<dbReference type="InterPro" id="IPR006685">
    <property type="entry name" value="MscS_channel_2nd"/>
</dbReference>
<evidence type="ECO:0000256" key="6">
    <source>
        <dbReference type="ARBA" id="ARBA00023136"/>
    </source>
</evidence>
<sequence>MTDTLFGIIIDWQLIKDALLLPALILGLSLVVGFALNSFLKHYINTHLDIPQDSALAFFLAAVKGLPRLWCFGIGVYWTIRTLNMPEPVEQLLSYALFAIIVFSITRVAARVAEHVMQIHTQALTSTNSSSTLLSNFVNLTVYSFGLVIILGYFGISIAPILTALGVGGLAVALGLQDSLANLFAGLHLILSKQVCIGDHISLASGETGEVVDIRWRYTILKTVTNNTIIIPNKSISSVILTNFDSPSPHLAIVIPVGVSYDSDLEQVERVTLEVARNAMQEVVGDSGETIGEPKVFFHTFGDSSINFDVILHAKQLSNKNMLKHVFIKDLTKRYREENITIPYPIRTILQDK</sequence>
<comment type="similarity">
    <text evidence="2">Belongs to the MscS (TC 1.A.23) family.</text>
</comment>
<evidence type="ECO:0000256" key="7">
    <source>
        <dbReference type="SAM" id="Phobius"/>
    </source>
</evidence>
<dbReference type="InterPro" id="IPR010920">
    <property type="entry name" value="LSM_dom_sf"/>
</dbReference>
<organism evidence="11 12">
    <name type="scientific">Schwartzia succinivorans DSM 10502</name>
    <dbReference type="NCBI Taxonomy" id="1123243"/>
    <lineage>
        <taxon>Bacteria</taxon>
        <taxon>Bacillati</taxon>
        <taxon>Bacillota</taxon>
        <taxon>Negativicutes</taxon>
        <taxon>Selenomonadales</taxon>
        <taxon>Selenomonadaceae</taxon>
        <taxon>Schwartzia</taxon>
    </lineage>
</organism>
<keyword evidence="5 7" id="KW-1133">Transmembrane helix</keyword>
<dbReference type="InterPro" id="IPR023408">
    <property type="entry name" value="MscS_beta-dom_sf"/>
</dbReference>
<dbReference type="Gene3D" id="1.10.287.1260">
    <property type="match status" value="1"/>
</dbReference>
<dbReference type="InterPro" id="IPR049278">
    <property type="entry name" value="MS_channel_C"/>
</dbReference>